<comment type="subcellular location">
    <subcellularLocation>
        <location evidence="1">Nucleus</location>
    </subcellularLocation>
</comment>
<evidence type="ECO:0000313" key="8">
    <source>
        <dbReference type="RefSeq" id="XP_025410705.1"/>
    </source>
</evidence>
<dbReference type="InterPro" id="IPR012337">
    <property type="entry name" value="RNaseH-like_sf"/>
</dbReference>
<keyword evidence="7" id="KW-1185">Reference proteome</keyword>
<dbReference type="AlphaFoldDB" id="A0A8B8FK44"/>
<reference evidence="8" key="1">
    <citation type="submission" date="2025-08" db="UniProtKB">
        <authorList>
            <consortium name="RefSeq"/>
        </authorList>
    </citation>
    <scope>IDENTIFICATION</scope>
    <source>
        <tissue evidence="8">Whole body</tissue>
    </source>
</reference>
<dbReference type="InterPro" id="IPR008906">
    <property type="entry name" value="HATC_C_dom"/>
</dbReference>
<dbReference type="SUPFAM" id="SSF53098">
    <property type="entry name" value="Ribonuclease H-like"/>
    <property type="match status" value="1"/>
</dbReference>
<evidence type="ECO:0000256" key="5">
    <source>
        <dbReference type="ARBA" id="ARBA00023242"/>
    </source>
</evidence>
<dbReference type="OrthoDB" id="6619668at2759"/>
<evidence type="ECO:0000256" key="3">
    <source>
        <dbReference type="ARBA" id="ARBA00022771"/>
    </source>
</evidence>
<gene>
    <name evidence="8" type="primary">LOC112683760</name>
</gene>
<name>A0A8B8FK44_9HEMI</name>
<dbReference type="GO" id="GO:0046983">
    <property type="term" value="F:protein dimerization activity"/>
    <property type="evidence" value="ECO:0007669"/>
    <property type="project" value="InterPro"/>
</dbReference>
<evidence type="ECO:0000256" key="2">
    <source>
        <dbReference type="ARBA" id="ARBA00022723"/>
    </source>
</evidence>
<evidence type="ECO:0000313" key="7">
    <source>
        <dbReference type="Proteomes" id="UP000694846"/>
    </source>
</evidence>
<dbReference type="GO" id="GO:0008270">
    <property type="term" value="F:zinc ion binding"/>
    <property type="evidence" value="ECO:0007669"/>
    <property type="project" value="UniProtKB-KW"/>
</dbReference>
<dbReference type="InterPro" id="IPR052035">
    <property type="entry name" value="ZnF_BED_domain_contain"/>
</dbReference>
<accession>A0A8B8FK44</accession>
<keyword evidence="4" id="KW-0862">Zinc</keyword>
<keyword evidence="3" id="KW-0863">Zinc-finger</keyword>
<organism evidence="7 8">
    <name type="scientific">Sipha flava</name>
    <name type="common">yellow sugarcane aphid</name>
    <dbReference type="NCBI Taxonomy" id="143950"/>
    <lineage>
        <taxon>Eukaryota</taxon>
        <taxon>Metazoa</taxon>
        <taxon>Ecdysozoa</taxon>
        <taxon>Arthropoda</taxon>
        <taxon>Hexapoda</taxon>
        <taxon>Insecta</taxon>
        <taxon>Pterygota</taxon>
        <taxon>Neoptera</taxon>
        <taxon>Paraneoptera</taxon>
        <taxon>Hemiptera</taxon>
        <taxon>Sternorrhyncha</taxon>
        <taxon>Aphidomorpha</taxon>
        <taxon>Aphidoidea</taxon>
        <taxon>Aphididae</taxon>
        <taxon>Sipha</taxon>
    </lineage>
</organism>
<evidence type="ECO:0000256" key="4">
    <source>
        <dbReference type="ARBA" id="ARBA00022833"/>
    </source>
</evidence>
<evidence type="ECO:0000256" key="1">
    <source>
        <dbReference type="ARBA" id="ARBA00004123"/>
    </source>
</evidence>
<dbReference type="PANTHER" id="PTHR46481">
    <property type="entry name" value="ZINC FINGER BED DOMAIN-CONTAINING PROTEIN 4"/>
    <property type="match status" value="1"/>
</dbReference>
<feature type="domain" description="HAT C-terminal dimerisation" evidence="6">
    <location>
        <begin position="290"/>
        <end position="364"/>
    </location>
</feature>
<sequence length="384" mass="43918">MVKAINDMDKFNLVRCTAHSIQLSVNAGLKNDVTKELINKLRKIVGYFNISSSAQSELEKEQVKYGEPQNKLVQDCVTRWNSTCNMIESVIKHRYSINFVISKNKKTDEWFIKSAEVQNLKDLVKVLEPFKSVTNTLGGDKYVTASVANRLIKSLLNTIQTCETDSKFIKTVKLSILQDLKIRREMMSPVLSKAAALDPRFHELKFISDEQKTLIWEELETEICEMNPQSQEIINDQNKANEIENVISSDEDNPPPKKMRSLMADSDDEDEYSIGFETLMTASRQLQNYKNMTTKCHRDEDPLKWWKENSNLYPEVSKLAKKYLSIIATSVPCERLFSEAGNITSKKRSSLSPDRVNNLLFLNSCYKSTKTSDHTLDAAIGFEL</sequence>
<dbReference type="RefSeq" id="XP_025410705.1">
    <property type="nucleotide sequence ID" value="XM_025554920.1"/>
</dbReference>
<dbReference type="GeneID" id="112683760"/>
<keyword evidence="2" id="KW-0479">Metal-binding</keyword>
<dbReference type="Pfam" id="PF05699">
    <property type="entry name" value="Dimer_Tnp_hAT"/>
    <property type="match status" value="1"/>
</dbReference>
<keyword evidence="5" id="KW-0539">Nucleus</keyword>
<evidence type="ECO:0000259" key="6">
    <source>
        <dbReference type="Pfam" id="PF05699"/>
    </source>
</evidence>
<dbReference type="PANTHER" id="PTHR46481:SF10">
    <property type="entry name" value="ZINC FINGER BED DOMAIN-CONTAINING PROTEIN 39"/>
    <property type="match status" value="1"/>
</dbReference>
<proteinExistence type="predicted"/>
<dbReference type="GO" id="GO:0005634">
    <property type="term" value="C:nucleus"/>
    <property type="evidence" value="ECO:0007669"/>
    <property type="project" value="UniProtKB-SubCell"/>
</dbReference>
<protein>
    <submittedName>
        <fullName evidence="8">Zinc finger BED domain-containing protein 1-like</fullName>
    </submittedName>
</protein>
<dbReference type="Proteomes" id="UP000694846">
    <property type="component" value="Unplaced"/>
</dbReference>